<organism evidence="2 3">
    <name type="scientific">Barrientosiimonas endolithica</name>
    <dbReference type="NCBI Taxonomy" id="1535208"/>
    <lineage>
        <taxon>Bacteria</taxon>
        <taxon>Bacillati</taxon>
        <taxon>Actinomycetota</taxon>
        <taxon>Actinomycetes</taxon>
        <taxon>Micrococcales</taxon>
        <taxon>Dermacoccaceae</taxon>
        <taxon>Barrientosiimonas</taxon>
    </lineage>
</organism>
<dbReference type="EMBL" id="AP027735">
    <property type="protein sequence ID" value="BDZ57970.1"/>
    <property type="molecule type" value="Genomic_DNA"/>
</dbReference>
<dbReference type="Proteomes" id="UP001321421">
    <property type="component" value="Chromosome"/>
</dbReference>
<evidence type="ECO:0008006" key="4">
    <source>
        <dbReference type="Google" id="ProtNLM"/>
    </source>
</evidence>
<proteinExistence type="predicted"/>
<feature type="compositionally biased region" description="Low complexity" evidence="1">
    <location>
        <begin position="233"/>
        <end position="250"/>
    </location>
</feature>
<evidence type="ECO:0000313" key="3">
    <source>
        <dbReference type="Proteomes" id="UP001321421"/>
    </source>
</evidence>
<dbReference type="Gene3D" id="3.40.630.30">
    <property type="match status" value="1"/>
</dbReference>
<protein>
    <recommendedName>
        <fullName evidence="4">GNAT family N-acetyltransferase</fullName>
    </recommendedName>
</protein>
<feature type="region of interest" description="Disordered" evidence="1">
    <location>
        <begin position="231"/>
        <end position="269"/>
    </location>
</feature>
<evidence type="ECO:0000256" key="1">
    <source>
        <dbReference type="SAM" id="MobiDB-lite"/>
    </source>
</evidence>
<reference evidence="3" key="1">
    <citation type="journal article" date="2019" name="Int. J. Syst. Evol. Microbiol.">
        <title>The Global Catalogue of Microorganisms (GCM) 10K type strain sequencing project: providing services to taxonomists for standard genome sequencing and annotation.</title>
        <authorList>
            <consortium name="The Broad Institute Genomics Platform"/>
            <consortium name="The Broad Institute Genome Sequencing Center for Infectious Disease"/>
            <person name="Wu L."/>
            <person name="Ma J."/>
        </authorList>
    </citation>
    <scope>NUCLEOTIDE SEQUENCE [LARGE SCALE GENOMIC DNA]</scope>
    <source>
        <strain evidence="3">NBRC 110608</strain>
    </source>
</reference>
<accession>A0ABM8HB39</accession>
<keyword evidence="3" id="KW-1185">Reference proteome</keyword>
<evidence type="ECO:0000313" key="2">
    <source>
        <dbReference type="EMBL" id="BDZ57970.1"/>
    </source>
</evidence>
<name>A0ABM8HB39_9MICO</name>
<sequence length="298" mass="32417">MSIELATPTADELPEAVDALRRWQRRDEVPFQIHPGDLGWHHWDGPAATAADVRTWRRDGELAAVGFLDTPDVLRLGIAPELRSDEDLAARIAADLLAPDADVLPAGEVSVEAHTGVRLKQLLADAGWADAEPWTQLRRDLTDPVEPPPGLRVEVVDGRNVSERTAVHRSAFGSARFTDERWRTVAASPAHADACCLLGYDEDDVPVAAITVWSAGRACPDSSSRWVCTPTTAGAGSARRSPSRARPGCARWEHPARTSRRRARTPGVWRPTSRRGCPCWARCTTSVGAEPAAVVLRD</sequence>
<gene>
    <name evidence="2" type="ORF">GCM10025872_16270</name>
</gene>